<dbReference type="GO" id="GO:0033615">
    <property type="term" value="P:mitochondrial proton-transporting ATP synthase complex assembly"/>
    <property type="evidence" value="ECO:0007669"/>
    <property type="project" value="InterPro"/>
</dbReference>
<keyword evidence="2" id="KW-1185">Reference proteome</keyword>
<sequence length="108" mass="12517">MSNNSVLSIYRQLLREVRIQFVARNKNTLWESELKQKFRDNRGITDTKLIHILTKDAQDILTFLKSTRKHAELLKLYNPTRDLSQESKVKLTANRVGLTLSDATNSSE</sequence>
<protein>
    <submittedName>
        <fullName evidence="1">9459_t:CDS:1</fullName>
    </submittedName>
</protein>
<reference evidence="1" key="1">
    <citation type="submission" date="2021-06" db="EMBL/GenBank/DDBJ databases">
        <authorList>
            <person name="Kallberg Y."/>
            <person name="Tangrot J."/>
            <person name="Rosling A."/>
        </authorList>
    </citation>
    <scope>NUCLEOTIDE SEQUENCE</scope>
    <source>
        <strain evidence="1">IA702</strain>
    </source>
</reference>
<dbReference type="Proteomes" id="UP000789572">
    <property type="component" value="Unassembled WGS sequence"/>
</dbReference>
<dbReference type="InterPro" id="IPR039196">
    <property type="entry name" value="Fmc1"/>
</dbReference>
<dbReference type="OrthoDB" id="15893at2759"/>
<dbReference type="GO" id="GO:0005759">
    <property type="term" value="C:mitochondrial matrix"/>
    <property type="evidence" value="ECO:0007669"/>
    <property type="project" value="TreeGrafter"/>
</dbReference>
<gene>
    <name evidence="1" type="ORF">POCULU_LOCUS10186</name>
</gene>
<dbReference type="Pfam" id="PF13233">
    <property type="entry name" value="Complex1_LYR_2"/>
    <property type="match status" value="1"/>
</dbReference>
<accession>A0A9N9H813</accession>
<evidence type="ECO:0000313" key="2">
    <source>
        <dbReference type="Proteomes" id="UP000789572"/>
    </source>
</evidence>
<dbReference type="AlphaFoldDB" id="A0A9N9H813"/>
<evidence type="ECO:0000313" key="1">
    <source>
        <dbReference type="EMBL" id="CAG8655604.1"/>
    </source>
</evidence>
<organism evidence="1 2">
    <name type="scientific">Paraglomus occultum</name>
    <dbReference type="NCBI Taxonomy" id="144539"/>
    <lineage>
        <taxon>Eukaryota</taxon>
        <taxon>Fungi</taxon>
        <taxon>Fungi incertae sedis</taxon>
        <taxon>Mucoromycota</taxon>
        <taxon>Glomeromycotina</taxon>
        <taxon>Glomeromycetes</taxon>
        <taxon>Paraglomerales</taxon>
        <taxon>Paraglomeraceae</taxon>
        <taxon>Paraglomus</taxon>
    </lineage>
</organism>
<name>A0A9N9H813_9GLOM</name>
<proteinExistence type="predicted"/>
<dbReference type="PANTHER" id="PTHR28015">
    <property type="entry name" value="ATP SYNTHASE ASSEMBLY FACTOR FMC1, MITOCHONDRIAL"/>
    <property type="match status" value="1"/>
</dbReference>
<dbReference type="PANTHER" id="PTHR28015:SF1">
    <property type="entry name" value="ATP SYNTHASE ASSEMBLY FACTOR FMC1, MITOCHONDRIAL"/>
    <property type="match status" value="1"/>
</dbReference>
<comment type="caution">
    <text evidence="1">The sequence shown here is derived from an EMBL/GenBank/DDBJ whole genome shotgun (WGS) entry which is preliminary data.</text>
</comment>
<dbReference type="EMBL" id="CAJVPJ010004782">
    <property type="protein sequence ID" value="CAG8655604.1"/>
    <property type="molecule type" value="Genomic_DNA"/>
</dbReference>